<accession>A0A510G990</accession>
<evidence type="ECO:0000256" key="5">
    <source>
        <dbReference type="ARBA" id="ARBA00022670"/>
    </source>
</evidence>
<proteinExistence type="inferred from homology"/>
<dbReference type="GO" id="GO:0046872">
    <property type="term" value="F:metal ion binding"/>
    <property type="evidence" value="ECO:0007669"/>
    <property type="project" value="UniProtKB-KW"/>
</dbReference>
<keyword evidence="5" id="KW-0645">Protease</keyword>
<keyword evidence="4" id="KW-1003">Cell membrane</keyword>
<keyword evidence="9" id="KW-0862">Zinc</keyword>
<evidence type="ECO:0000256" key="4">
    <source>
        <dbReference type="ARBA" id="ARBA00022475"/>
    </source>
</evidence>
<dbReference type="EMBL" id="AP019564">
    <property type="protein sequence ID" value="BBJ32492.1"/>
    <property type="molecule type" value="Genomic_DNA"/>
</dbReference>
<gene>
    <name evidence="14" type="ORF">RAS_p880</name>
</gene>
<dbReference type="InterPro" id="IPR044537">
    <property type="entry name" value="Rip2-like"/>
</dbReference>
<dbReference type="PANTHER" id="PTHR35864">
    <property type="entry name" value="ZINC METALLOPROTEASE MJ0611-RELATED"/>
    <property type="match status" value="1"/>
</dbReference>
<dbReference type="RefSeq" id="WP_147144292.1">
    <property type="nucleotide sequence ID" value="NZ_AP019564.1"/>
</dbReference>
<dbReference type="AlphaFoldDB" id="A0A510G990"/>
<evidence type="ECO:0000256" key="8">
    <source>
        <dbReference type="ARBA" id="ARBA00022801"/>
    </source>
</evidence>
<comment type="similarity">
    <text evidence="3">Belongs to the peptidase M50B family.</text>
</comment>
<evidence type="ECO:0000256" key="12">
    <source>
        <dbReference type="ARBA" id="ARBA00023136"/>
    </source>
</evidence>
<evidence type="ECO:0000256" key="9">
    <source>
        <dbReference type="ARBA" id="ARBA00022833"/>
    </source>
</evidence>
<reference evidence="14 15" key="1">
    <citation type="submission" date="2019-04" db="EMBL/GenBank/DDBJ databases">
        <title>Draft genome sequence of Rickettsia asiatica Maytaro1284.</title>
        <authorList>
            <person name="Thu M."/>
            <person name="Qiu Y."/>
            <person name="Nakao R."/>
        </authorList>
    </citation>
    <scope>NUCLEOTIDE SEQUENCE [LARGE SCALE GENOMIC DNA]</scope>
    <source>
        <strain evidence="14 15">Maytaro1284</strain>
        <plasmid evidence="14 15">pRA1</plasmid>
    </source>
</reference>
<evidence type="ECO:0000256" key="11">
    <source>
        <dbReference type="ARBA" id="ARBA00023049"/>
    </source>
</evidence>
<evidence type="ECO:0000256" key="6">
    <source>
        <dbReference type="ARBA" id="ARBA00022692"/>
    </source>
</evidence>
<evidence type="ECO:0000313" key="14">
    <source>
        <dbReference type="EMBL" id="BBJ32492.1"/>
    </source>
</evidence>
<evidence type="ECO:0000256" key="3">
    <source>
        <dbReference type="ARBA" id="ARBA00007931"/>
    </source>
</evidence>
<feature type="transmembrane region" description="Helical" evidence="13">
    <location>
        <begin position="125"/>
        <end position="144"/>
    </location>
</feature>
<dbReference type="Proteomes" id="UP000321183">
    <property type="component" value="Plasmid pRA1"/>
</dbReference>
<feature type="transmembrane region" description="Helical" evidence="13">
    <location>
        <begin position="164"/>
        <end position="185"/>
    </location>
</feature>
<evidence type="ECO:0000256" key="1">
    <source>
        <dbReference type="ARBA" id="ARBA00001947"/>
    </source>
</evidence>
<comment type="cofactor">
    <cofactor evidence="1">
        <name>Zn(2+)</name>
        <dbReference type="ChEBI" id="CHEBI:29105"/>
    </cofactor>
</comment>
<keyword evidence="14" id="KW-0614">Plasmid</keyword>
<dbReference type="GO" id="GO:0005886">
    <property type="term" value="C:plasma membrane"/>
    <property type="evidence" value="ECO:0007669"/>
    <property type="project" value="UniProtKB-SubCell"/>
</dbReference>
<keyword evidence="8" id="KW-0378">Hydrolase</keyword>
<name>A0A510G990_9RICK</name>
<sequence>MNILNFFVYVAIFVFSLVIHEIAHARTAYYLGDPTAKNMGRFSPNPLKHISLIGILLPIGLYLTGMPMFGFAKPVLYNPVYFKKPKRDMILVGLAGPLSNFLLAALIFLILRIFQVYSITYFNNILGYILVVNLVLCFFNLIPIPPLDGSILYMSSIIHKNQEFAQKLTWFCSGILLYIIVFLPLTGDNIIARYMQWCINTLLSLFH</sequence>
<dbReference type="InterPro" id="IPR052348">
    <property type="entry name" value="Metallopeptidase_M50B"/>
</dbReference>
<dbReference type="GO" id="GO:0008237">
    <property type="term" value="F:metallopeptidase activity"/>
    <property type="evidence" value="ECO:0007669"/>
    <property type="project" value="UniProtKB-KW"/>
</dbReference>
<feature type="transmembrane region" description="Helical" evidence="13">
    <location>
        <begin position="50"/>
        <end position="69"/>
    </location>
</feature>
<feature type="transmembrane region" description="Helical" evidence="13">
    <location>
        <begin position="6"/>
        <end position="29"/>
    </location>
</feature>
<keyword evidence="7" id="KW-0479">Metal-binding</keyword>
<evidence type="ECO:0000256" key="7">
    <source>
        <dbReference type="ARBA" id="ARBA00022723"/>
    </source>
</evidence>
<geneLocation type="plasmid" evidence="14 15">
    <name>pRA1</name>
</geneLocation>
<dbReference type="CDD" id="cd06158">
    <property type="entry name" value="S2P-M50_like_1"/>
    <property type="match status" value="1"/>
</dbReference>
<keyword evidence="11" id="KW-0482">Metalloprotease</keyword>
<dbReference type="PANTHER" id="PTHR35864:SF1">
    <property type="entry name" value="ZINC METALLOPROTEASE YWHC-RELATED"/>
    <property type="match status" value="1"/>
</dbReference>
<evidence type="ECO:0000256" key="13">
    <source>
        <dbReference type="SAM" id="Phobius"/>
    </source>
</evidence>
<comment type="subcellular location">
    <subcellularLocation>
        <location evidence="2">Cell membrane</location>
        <topology evidence="2">Multi-pass membrane protein</topology>
    </subcellularLocation>
</comment>
<keyword evidence="6 13" id="KW-0812">Transmembrane</keyword>
<evidence type="ECO:0000313" key="15">
    <source>
        <dbReference type="Proteomes" id="UP000321183"/>
    </source>
</evidence>
<protein>
    <submittedName>
        <fullName evidence="14">Peptidase</fullName>
    </submittedName>
</protein>
<dbReference type="GO" id="GO:0006508">
    <property type="term" value="P:proteolysis"/>
    <property type="evidence" value="ECO:0007669"/>
    <property type="project" value="UniProtKB-KW"/>
</dbReference>
<evidence type="ECO:0000256" key="2">
    <source>
        <dbReference type="ARBA" id="ARBA00004651"/>
    </source>
</evidence>
<feature type="transmembrane region" description="Helical" evidence="13">
    <location>
        <begin position="89"/>
        <end position="113"/>
    </location>
</feature>
<keyword evidence="10 13" id="KW-1133">Transmembrane helix</keyword>
<dbReference type="KEGG" id="ras:RAS_p880"/>
<organism evidence="14 15">
    <name type="scientific">Rickettsia asiatica</name>
    <dbReference type="NCBI Taxonomy" id="238800"/>
    <lineage>
        <taxon>Bacteria</taxon>
        <taxon>Pseudomonadati</taxon>
        <taxon>Pseudomonadota</taxon>
        <taxon>Alphaproteobacteria</taxon>
        <taxon>Rickettsiales</taxon>
        <taxon>Rickettsiaceae</taxon>
        <taxon>Rickettsieae</taxon>
        <taxon>Rickettsia</taxon>
        <taxon>spotted fever group</taxon>
    </lineage>
</organism>
<evidence type="ECO:0000256" key="10">
    <source>
        <dbReference type="ARBA" id="ARBA00022989"/>
    </source>
</evidence>
<keyword evidence="15" id="KW-1185">Reference proteome</keyword>
<keyword evidence="12 13" id="KW-0472">Membrane</keyword>